<dbReference type="AlphaFoldDB" id="A0A0M9A4E2"/>
<organism evidence="2 3">
    <name type="scientific">Melipona quadrifasciata</name>
    <dbReference type="NCBI Taxonomy" id="166423"/>
    <lineage>
        <taxon>Eukaryota</taxon>
        <taxon>Metazoa</taxon>
        <taxon>Ecdysozoa</taxon>
        <taxon>Arthropoda</taxon>
        <taxon>Hexapoda</taxon>
        <taxon>Insecta</taxon>
        <taxon>Pterygota</taxon>
        <taxon>Neoptera</taxon>
        <taxon>Endopterygota</taxon>
        <taxon>Hymenoptera</taxon>
        <taxon>Apocrita</taxon>
        <taxon>Aculeata</taxon>
        <taxon>Apoidea</taxon>
        <taxon>Anthophila</taxon>
        <taxon>Apidae</taxon>
        <taxon>Melipona</taxon>
    </lineage>
</organism>
<keyword evidence="3" id="KW-1185">Reference proteome</keyword>
<accession>A0A0M9A4E2</accession>
<proteinExistence type="predicted"/>
<evidence type="ECO:0000256" key="1">
    <source>
        <dbReference type="SAM" id="MobiDB-lite"/>
    </source>
</evidence>
<evidence type="ECO:0000313" key="2">
    <source>
        <dbReference type="EMBL" id="KOX75629.1"/>
    </source>
</evidence>
<gene>
    <name evidence="2" type="ORF">WN51_12818</name>
</gene>
<dbReference type="EMBL" id="KQ435760">
    <property type="protein sequence ID" value="KOX75629.1"/>
    <property type="molecule type" value="Genomic_DNA"/>
</dbReference>
<sequence>MHAGRLLDDREPTFALSCLLSAVFHARIPTTREEGQECRVRESNRAQKPQRAHDFPRRPTPK</sequence>
<feature type="region of interest" description="Disordered" evidence="1">
    <location>
        <begin position="32"/>
        <end position="62"/>
    </location>
</feature>
<reference evidence="2 3" key="1">
    <citation type="submission" date="2015-07" db="EMBL/GenBank/DDBJ databases">
        <title>The genome of Melipona quadrifasciata.</title>
        <authorList>
            <person name="Pan H."/>
            <person name="Kapheim K."/>
        </authorList>
    </citation>
    <scope>NUCLEOTIDE SEQUENCE [LARGE SCALE GENOMIC DNA]</scope>
    <source>
        <strain evidence="2">0111107301</strain>
        <tissue evidence="2">Whole body</tissue>
    </source>
</reference>
<evidence type="ECO:0000313" key="3">
    <source>
        <dbReference type="Proteomes" id="UP000053105"/>
    </source>
</evidence>
<protein>
    <submittedName>
        <fullName evidence="2">Uncharacterized protein</fullName>
    </submittedName>
</protein>
<name>A0A0M9A4E2_9HYME</name>
<dbReference type="Proteomes" id="UP000053105">
    <property type="component" value="Unassembled WGS sequence"/>
</dbReference>